<dbReference type="GO" id="GO:0042274">
    <property type="term" value="P:ribosomal small subunit biogenesis"/>
    <property type="evidence" value="ECO:0007669"/>
    <property type="project" value="TreeGrafter"/>
</dbReference>
<evidence type="ECO:0000313" key="13">
    <source>
        <dbReference type="Proteomes" id="UP000214880"/>
    </source>
</evidence>
<name>A0A1G9V966_9FIRM</name>
<evidence type="ECO:0000256" key="6">
    <source>
        <dbReference type="ARBA" id="ARBA00023274"/>
    </source>
</evidence>
<dbReference type="RefSeq" id="WP_092073856.1">
    <property type="nucleotide sequence ID" value="NZ_FNHB01000006.1"/>
</dbReference>
<gene>
    <name evidence="9" type="primary">rpsD</name>
    <name evidence="12" type="ORF">SAMN04488502_106215</name>
</gene>
<dbReference type="FunFam" id="3.10.290.10:FF:000001">
    <property type="entry name" value="30S ribosomal protein S4"/>
    <property type="match status" value="1"/>
</dbReference>
<keyword evidence="3 9" id="KW-0699">rRNA-binding</keyword>
<protein>
    <recommendedName>
        <fullName evidence="8 9">Small ribosomal subunit protein uS4</fullName>
    </recommendedName>
</protein>
<evidence type="ECO:0000259" key="10">
    <source>
        <dbReference type="SMART" id="SM00363"/>
    </source>
</evidence>
<dbReference type="OrthoDB" id="9803672at2"/>
<evidence type="ECO:0000256" key="8">
    <source>
        <dbReference type="ARBA" id="ARBA00035254"/>
    </source>
</evidence>
<keyword evidence="6 9" id="KW-0687">Ribonucleoprotein</keyword>
<dbReference type="GO" id="GO:0003735">
    <property type="term" value="F:structural constituent of ribosome"/>
    <property type="evidence" value="ECO:0007669"/>
    <property type="project" value="InterPro"/>
</dbReference>
<evidence type="ECO:0000256" key="3">
    <source>
        <dbReference type="ARBA" id="ARBA00022730"/>
    </source>
</evidence>
<reference evidence="12 13" key="1">
    <citation type="submission" date="2016-10" db="EMBL/GenBank/DDBJ databases">
        <authorList>
            <person name="de Groot N.N."/>
        </authorList>
    </citation>
    <scope>NUCLEOTIDE SEQUENCE [LARGE SCALE GENOMIC DNA]</scope>
    <source>
        <strain evidence="12 13">DSM 1736</strain>
    </source>
</reference>
<dbReference type="FunFam" id="1.10.1050.10:FF:000001">
    <property type="entry name" value="30S ribosomal protein S4"/>
    <property type="match status" value="1"/>
</dbReference>
<evidence type="ECO:0000259" key="11">
    <source>
        <dbReference type="SMART" id="SM01390"/>
    </source>
</evidence>
<dbReference type="AlphaFoldDB" id="A0A1G9V966"/>
<comment type="subunit">
    <text evidence="7 9">Part of the 30S ribosomal subunit. Contacts protein S5. The interaction surface between S4 and S5 is involved in control of translational fidelity.</text>
</comment>
<keyword evidence="5 9" id="KW-0689">Ribosomal protein</keyword>
<feature type="domain" description="Small ribosomal subunit protein uS4 N-terminal" evidence="11">
    <location>
        <begin position="3"/>
        <end position="99"/>
    </location>
</feature>
<dbReference type="PANTHER" id="PTHR11831:SF4">
    <property type="entry name" value="SMALL RIBOSOMAL SUBUNIT PROTEIN US4M"/>
    <property type="match status" value="1"/>
</dbReference>
<organism evidence="12 13">
    <name type="scientific">Dendrosporobacter quercicolus</name>
    <dbReference type="NCBI Taxonomy" id="146817"/>
    <lineage>
        <taxon>Bacteria</taxon>
        <taxon>Bacillati</taxon>
        <taxon>Bacillota</taxon>
        <taxon>Negativicutes</taxon>
        <taxon>Selenomonadales</taxon>
        <taxon>Sporomusaceae</taxon>
        <taxon>Dendrosporobacter</taxon>
    </lineage>
</organism>
<dbReference type="NCBIfam" id="TIGR01017">
    <property type="entry name" value="rpsD_bact"/>
    <property type="match status" value="1"/>
</dbReference>
<keyword evidence="4 9" id="KW-0694">RNA-binding</keyword>
<dbReference type="SMART" id="SM01390">
    <property type="entry name" value="Ribosomal_S4"/>
    <property type="match status" value="1"/>
</dbReference>
<dbReference type="InterPro" id="IPR001912">
    <property type="entry name" value="Ribosomal_uS4_N"/>
</dbReference>
<dbReference type="InterPro" id="IPR036986">
    <property type="entry name" value="S4_RNA-bd_sf"/>
</dbReference>
<comment type="function">
    <text evidence="9">With S5 and S12 plays an important role in translational accuracy.</text>
</comment>
<dbReference type="GO" id="GO:0019843">
    <property type="term" value="F:rRNA binding"/>
    <property type="evidence" value="ECO:0007669"/>
    <property type="project" value="UniProtKB-UniRule"/>
</dbReference>
<dbReference type="SMART" id="SM00363">
    <property type="entry name" value="S4"/>
    <property type="match status" value="1"/>
</dbReference>
<dbReference type="SUPFAM" id="SSF55174">
    <property type="entry name" value="Alpha-L RNA-binding motif"/>
    <property type="match status" value="1"/>
</dbReference>
<dbReference type="PROSITE" id="PS50889">
    <property type="entry name" value="S4"/>
    <property type="match status" value="1"/>
</dbReference>
<dbReference type="NCBIfam" id="NF003717">
    <property type="entry name" value="PRK05327.1"/>
    <property type="match status" value="1"/>
</dbReference>
<dbReference type="InterPro" id="IPR022801">
    <property type="entry name" value="Ribosomal_uS4"/>
</dbReference>
<accession>A0A1G9V966</accession>
<evidence type="ECO:0000256" key="1">
    <source>
        <dbReference type="ARBA" id="ARBA00003866"/>
    </source>
</evidence>
<dbReference type="HAMAP" id="MF_01306_B">
    <property type="entry name" value="Ribosomal_uS4_B"/>
    <property type="match status" value="1"/>
</dbReference>
<dbReference type="Pfam" id="PF01479">
    <property type="entry name" value="S4"/>
    <property type="match status" value="1"/>
</dbReference>
<dbReference type="Proteomes" id="UP000214880">
    <property type="component" value="Unassembled WGS sequence"/>
</dbReference>
<comment type="similarity">
    <text evidence="2 9">Belongs to the universal ribosomal protein uS4 family.</text>
</comment>
<dbReference type="GO" id="GO:0015935">
    <property type="term" value="C:small ribosomal subunit"/>
    <property type="evidence" value="ECO:0007669"/>
    <property type="project" value="InterPro"/>
</dbReference>
<comment type="function">
    <text evidence="1 9">One of the primary rRNA binding proteins, it binds directly to 16S rRNA where it nucleates assembly of the body of the 30S subunit.</text>
</comment>
<proteinExistence type="inferred from homology"/>
<evidence type="ECO:0000256" key="5">
    <source>
        <dbReference type="ARBA" id="ARBA00022980"/>
    </source>
</evidence>
<dbReference type="Gene3D" id="3.10.290.10">
    <property type="entry name" value="RNA-binding S4 domain"/>
    <property type="match status" value="1"/>
</dbReference>
<evidence type="ECO:0000256" key="9">
    <source>
        <dbReference type="HAMAP-Rule" id="MF_01306"/>
    </source>
</evidence>
<evidence type="ECO:0000256" key="4">
    <source>
        <dbReference type="ARBA" id="ARBA00022884"/>
    </source>
</evidence>
<dbReference type="GO" id="GO:0006412">
    <property type="term" value="P:translation"/>
    <property type="evidence" value="ECO:0007669"/>
    <property type="project" value="UniProtKB-UniRule"/>
</dbReference>
<dbReference type="InterPro" id="IPR005709">
    <property type="entry name" value="Ribosomal_uS4_bac-type"/>
</dbReference>
<keyword evidence="13" id="KW-1185">Reference proteome</keyword>
<feature type="domain" description="RNA-binding S4" evidence="10">
    <location>
        <begin position="100"/>
        <end position="163"/>
    </location>
</feature>
<dbReference type="EMBL" id="FNHB01000006">
    <property type="protein sequence ID" value="SDM68742.1"/>
    <property type="molecule type" value="Genomic_DNA"/>
</dbReference>
<evidence type="ECO:0000256" key="2">
    <source>
        <dbReference type="ARBA" id="ARBA00007465"/>
    </source>
</evidence>
<dbReference type="STRING" id="146817.SAMN04488502_106215"/>
<evidence type="ECO:0000256" key="7">
    <source>
        <dbReference type="ARBA" id="ARBA00025813"/>
    </source>
</evidence>
<dbReference type="PANTHER" id="PTHR11831">
    <property type="entry name" value="30S 40S RIBOSOMAL PROTEIN"/>
    <property type="match status" value="1"/>
</dbReference>
<sequence length="210" mass="24158">MARYIGPVCRLCRREGAKLYLKGDKCYSDKCAFTKRSYAPGQHGQTQARKKVSEYGIQLREKQKARRAYGMLEGQFHAYFEKAERQKGVTGENLLVMLERRLDNVVYRLGFAASRNQGRQLVRHGHFTVNGRRVNIPSYLIKPGDVIQVHESSKESPLLKQIFEAIGHKTAPMWLETSAQDMSGKVVRYPSRDEIDTPIQEHLIVELYSR</sequence>
<evidence type="ECO:0000313" key="12">
    <source>
        <dbReference type="EMBL" id="SDM68742.1"/>
    </source>
</evidence>
<dbReference type="CDD" id="cd00165">
    <property type="entry name" value="S4"/>
    <property type="match status" value="1"/>
</dbReference>
<dbReference type="Pfam" id="PF00163">
    <property type="entry name" value="Ribosomal_S4"/>
    <property type="match status" value="1"/>
</dbReference>
<dbReference type="InterPro" id="IPR002942">
    <property type="entry name" value="S4_RNA-bd"/>
</dbReference>
<dbReference type="Gene3D" id="1.10.1050.10">
    <property type="entry name" value="Ribosomal Protein S4 Delta 41, Chain A, domain 1"/>
    <property type="match status" value="1"/>
</dbReference>